<reference evidence="2 3" key="1">
    <citation type="submission" date="2021-02" db="EMBL/GenBank/DDBJ databases">
        <title>De Novo genome assembly of isolated myxobacteria.</title>
        <authorList>
            <person name="Stevens D.C."/>
        </authorList>
    </citation>
    <scope>NUCLEOTIDE SEQUENCE [LARGE SCALE GENOMIC DNA]</scope>
    <source>
        <strain evidence="3">SCPEA02</strain>
    </source>
</reference>
<dbReference type="SUPFAM" id="SSF82171">
    <property type="entry name" value="DPP6 N-terminal domain-like"/>
    <property type="match status" value="1"/>
</dbReference>
<evidence type="ECO:0000256" key="1">
    <source>
        <dbReference type="SAM" id="SignalP"/>
    </source>
</evidence>
<dbReference type="Proteomes" id="UP000662747">
    <property type="component" value="Chromosome"/>
</dbReference>
<sequence length="397" mass="43936">MRTTLLIPALVATFATAAWAEPDTSPIPVIVADEGKVSLIDPDGTRTLADCRVLAETRFVAGPKRGQVEQEWKKCYLSFLTVHVPTGRWAVSASIMSGQVRLAVDGREYTPPTDKAGRLTQGDFIIMGDRNGVLAVSSGRPEAWFSDGTFYSQGPQAFTPDGSRVLVGHSTTPVCQWWSWSFAPRPVGIRVLPPGVVDSCYGPAEGELHAVLRGKRDVRIATLDPTGTKPWKIGPPLRQTRRKMTSATLLGDTLVFFREGEDSPENNGCEMKPGSYRRFELSTGVERTFHTFEDWCVSLSDVIQGNVRRRTVYFYGARPDPVDGGLRLYEYDLERDASREIEIESLHKMHDISADGRTLLLSTYPRGLVLYDVDSSSIVEVGGIHTKEAWAYLIAPR</sequence>
<keyword evidence="1" id="KW-0732">Signal</keyword>
<feature type="signal peptide" evidence="1">
    <location>
        <begin position="1"/>
        <end position="20"/>
    </location>
</feature>
<gene>
    <name evidence="2" type="ORF">JY651_47415</name>
</gene>
<keyword evidence="3" id="KW-1185">Reference proteome</keyword>
<accession>A0ABX7NZ21</accession>
<evidence type="ECO:0000313" key="2">
    <source>
        <dbReference type="EMBL" id="QSQ22654.1"/>
    </source>
</evidence>
<protein>
    <recommendedName>
        <fullName evidence="4">Lipoprotein</fullName>
    </recommendedName>
</protein>
<evidence type="ECO:0000313" key="3">
    <source>
        <dbReference type="Proteomes" id="UP000662747"/>
    </source>
</evidence>
<evidence type="ECO:0008006" key="4">
    <source>
        <dbReference type="Google" id="ProtNLM"/>
    </source>
</evidence>
<proteinExistence type="predicted"/>
<dbReference type="RefSeq" id="WP_206724229.1">
    <property type="nucleotide sequence ID" value="NZ_CP071090.1"/>
</dbReference>
<dbReference type="EMBL" id="CP071090">
    <property type="protein sequence ID" value="QSQ22654.1"/>
    <property type="molecule type" value="Genomic_DNA"/>
</dbReference>
<name>A0ABX7NZ21_9BACT</name>
<organism evidence="2 3">
    <name type="scientific">Pyxidicoccus parkwayensis</name>
    <dbReference type="NCBI Taxonomy" id="2813578"/>
    <lineage>
        <taxon>Bacteria</taxon>
        <taxon>Pseudomonadati</taxon>
        <taxon>Myxococcota</taxon>
        <taxon>Myxococcia</taxon>
        <taxon>Myxococcales</taxon>
        <taxon>Cystobacterineae</taxon>
        <taxon>Myxococcaceae</taxon>
        <taxon>Pyxidicoccus</taxon>
    </lineage>
</organism>
<feature type="chain" id="PRO_5046680379" description="Lipoprotein" evidence="1">
    <location>
        <begin position="21"/>
        <end position="397"/>
    </location>
</feature>